<evidence type="ECO:0000256" key="2">
    <source>
        <dbReference type="ARBA" id="ARBA00022505"/>
    </source>
</evidence>
<keyword evidence="2" id="KW-0500">Molybdenum</keyword>
<feature type="domain" description="Oxidoreductase molybdopterin-binding" evidence="5">
    <location>
        <begin position="121"/>
        <end position="282"/>
    </location>
</feature>
<dbReference type="PANTHER" id="PTHR19372:SF7">
    <property type="entry name" value="SULFITE OXIDASE, MITOCHONDRIAL"/>
    <property type="match status" value="1"/>
</dbReference>
<dbReference type="GO" id="GO:0006790">
    <property type="term" value="P:sulfur compound metabolic process"/>
    <property type="evidence" value="ECO:0007669"/>
    <property type="project" value="TreeGrafter"/>
</dbReference>
<comment type="caution">
    <text evidence="7">The sequence shown here is derived from an EMBL/GenBank/DDBJ whole genome shotgun (WGS) entry which is preliminary data.</text>
</comment>
<comment type="cofactor">
    <cofactor evidence="1">
        <name>Mo-molybdopterin</name>
        <dbReference type="ChEBI" id="CHEBI:71302"/>
    </cofactor>
</comment>
<evidence type="ECO:0000313" key="7">
    <source>
        <dbReference type="EMBL" id="ETW96762.1"/>
    </source>
</evidence>
<name>W4LFI6_9BACT</name>
<dbReference type="PANTHER" id="PTHR19372">
    <property type="entry name" value="SULFITE REDUCTASE"/>
    <property type="match status" value="1"/>
</dbReference>
<keyword evidence="4" id="KW-0560">Oxidoreductase</keyword>
<dbReference type="AlphaFoldDB" id="W4LFI6"/>
<dbReference type="SUPFAM" id="SSF81296">
    <property type="entry name" value="E set domains"/>
    <property type="match status" value="1"/>
</dbReference>
<dbReference type="PROSITE" id="PS51318">
    <property type="entry name" value="TAT"/>
    <property type="match status" value="1"/>
</dbReference>
<dbReference type="NCBIfam" id="TIGR04555">
    <property type="entry name" value="sulfite_DH_soxC"/>
    <property type="match status" value="1"/>
</dbReference>
<organism evidence="7 8">
    <name type="scientific">Candidatus Entotheonella gemina</name>
    <dbReference type="NCBI Taxonomy" id="1429439"/>
    <lineage>
        <taxon>Bacteria</taxon>
        <taxon>Pseudomonadati</taxon>
        <taxon>Nitrospinota/Tectimicrobiota group</taxon>
        <taxon>Candidatus Tectimicrobiota</taxon>
        <taxon>Candidatus Entotheonellia</taxon>
        <taxon>Candidatus Entotheonellales</taxon>
        <taxon>Candidatus Entotheonellaceae</taxon>
        <taxon>Candidatus Entotheonella</taxon>
    </lineage>
</organism>
<evidence type="ECO:0000256" key="3">
    <source>
        <dbReference type="ARBA" id="ARBA00022723"/>
    </source>
</evidence>
<dbReference type="GO" id="GO:0030151">
    <property type="term" value="F:molybdenum ion binding"/>
    <property type="evidence" value="ECO:0007669"/>
    <property type="project" value="InterPro"/>
</dbReference>
<dbReference type="FunFam" id="3.90.420.10:FF:000006">
    <property type="entry name" value="Sulfur dehydrogenase subunit SoxC"/>
    <property type="match status" value="1"/>
</dbReference>
<dbReference type="Pfam" id="PF03404">
    <property type="entry name" value="Mo-co_dimer"/>
    <property type="match status" value="1"/>
</dbReference>
<protein>
    <submittedName>
        <fullName evidence="7">Molybdopterin binding oxidoreductase</fullName>
    </submittedName>
</protein>
<dbReference type="InterPro" id="IPR005066">
    <property type="entry name" value="MoCF_OxRdtse_dimer"/>
</dbReference>
<dbReference type="Proteomes" id="UP000019140">
    <property type="component" value="Unassembled WGS sequence"/>
</dbReference>
<evidence type="ECO:0000256" key="4">
    <source>
        <dbReference type="ARBA" id="ARBA00023002"/>
    </source>
</evidence>
<dbReference type="InterPro" id="IPR014756">
    <property type="entry name" value="Ig_E-set"/>
</dbReference>
<evidence type="ECO:0000259" key="5">
    <source>
        <dbReference type="Pfam" id="PF00174"/>
    </source>
</evidence>
<feature type="domain" description="Moybdenum cofactor oxidoreductase dimerisation" evidence="6">
    <location>
        <begin position="303"/>
        <end position="419"/>
    </location>
</feature>
<evidence type="ECO:0000256" key="1">
    <source>
        <dbReference type="ARBA" id="ARBA00001924"/>
    </source>
</evidence>
<dbReference type="GO" id="GO:0008482">
    <property type="term" value="F:sulfite oxidase activity"/>
    <property type="evidence" value="ECO:0007669"/>
    <property type="project" value="TreeGrafter"/>
</dbReference>
<dbReference type="InterPro" id="IPR000572">
    <property type="entry name" value="OxRdtase_Mopterin-bd_dom"/>
</dbReference>
<dbReference type="Gene3D" id="2.60.40.650">
    <property type="match status" value="1"/>
</dbReference>
<dbReference type="PRINTS" id="PR00407">
    <property type="entry name" value="EUMOPTERIN"/>
</dbReference>
<keyword evidence="3" id="KW-0479">Metal-binding</keyword>
<dbReference type="Gene3D" id="3.90.420.10">
    <property type="entry name" value="Oxidoreductase, molybdopterin-binding domain"/>
    <property type="match status" value="1"/>
</dbReference>
<evidence type="ECO:0000259" key="6">
    <source>
        <dbReference type="Pfam" id="PF03404"/>
    </source>
</evidence>
<dbReference type="InterPro" id="IPR030835">
    <property type="entry name" value="Sulfite_DH_SoxC"/>
</dbReference>
<proteinExistence type="predicted"/>
<keyword evidence="8" id="KW-1185">Reference proteome</keyword>
<dbReference type="GO" id="GO:0043546">
    <property type="term" value="F:molybdopterin cofactor binding"/>
    <property type="evidence" value="ECO:0007669"/>
    <property type="project" value="TreeGrafter"/>
</dbReference>
<gene>
    <name evidence="7" type="ORF">ETSY2_45825</name>
</gene>
<dbReference type="InterPro" id="IPR006311">
    <property type="entry name" value="TAT_signal"/>
</dbReference>
<dbReference type="InterPro" id="IPR036374">
    <property type="entry name" value="OxRdtase_Mopterin-bd_sf"/>
</dbReference>
<dbReference type="EMBL" id="AZHX01002141">
    <property type="protein sequence ID" value="ETW96762.1"/>
    <property type="molecule type" value="Genomic_DNA"/>
</dbReference>
<reference evidence="7 8" key="1">
    <citation type="journal article" date="2014" name="Nature">
        <title>An environmental bacterial taxon with a large and distinct metabolic repertoire.</title>
        <authorList>
            <person name="Wilson M.C."/>
            <person name="Mori T."/>
            <person name="Ruckert C."/>
            <person name="Uria A.R."/>
            <person name="Helf M.J."/>
            <person name="Takada K."/>
            <person name="Gernert C."/>
            <person name="Steffens U.A."/>
            <person name="Heycke N."/>
            <person name="Schmitt S."/>
            <person name="Rinke C."/>
            <person name="Helfrich E.J."/>
            <person name="Brachmann A.O."/>
            <person name="Gurgui C."/>
            <person name="Wakimoto T."/>
            <person name="Kracht M."/>
            <person name="Crusemann M."/>
            <person name="Hentschel U."/>
            <person name="Abe I."/>
            <person name="Matsunaga S."/>
            <person name="Kalinowski J."/>
            <person name="Takeyama H."/>
            <person name="Piel J."/>
        </authorList>
    </citation>
    <scope>NUCLEOTIDE SEQUENCE [LARGE SCALE GENOMIC DNA]</scope>
    <source>
        <strain evidence="8">TSY2</strain>
    </source>
</reference>
<sequence>MLWRKKTRDSHTKTPSSLSRRLFLRATTALVGGTLASALPNRLATAANAENLPPNLPSWSQHLGFSVDDRPYGRPSQHEGHVVRRSVKWLTATRESSVNFTPLHELDGFVTPNGLCFERHHGGAPDIPSQDHRLMIHGLVNRPLLFTMDDLMRFPPVSRFHFLECAANGGMEWRGSQLNGCQYTHGMVHCVQWTGVSLKTVLDEAGLKSHAKWLLPEGADSAAMTRSIPMEKALDDCLLAYSMNGERLRPEQGYPLRLLVPGWEGNMWVKWLRRIEVGDQPWHHREETSKYTDLLPDGKARRFTWVMEAKSIITNPSPEKPLSVKGVQQLKGLAWSGRGKIKRVDVSFDGGMNWQTARLEEPVLPKCLTRFYVEWNWDGKSVMLQSRAMDETGYVQPTYADLHQVRGENSIYHNNSIQTWLINPNGEAENVRLG</sequence>
<dbReference type="GO" id="GO:0020037">
    <property type="term" value="F:heme binding"/>
    <property type="evidence" value="ECO:0007669"/>
    <property type="project" value="TreeGrafter"/>
</dbReference>
<dbReference type="HOGENOM" id="CLU_003827_5_5_7"/>
<dbReference type="Pfam" id="PF00174">
    <property type="entry name" value="Oxidored_molyb"/>
    <property type="match status" value="1"/>
</dbReference>
<dbReference type="SUPFAM" id="SSF56524">
    <property type="entry name" value="Oxidoreductase molybdopterin-binding domain"/>
    <property type="match status" value="1"/>
</dbReference>
<dbReference type="InterPro" id="IPR008335">
    <property type="entry name" value="Mopterin_OxRdtase_euk"/>
</dbReference>
<dbReference type="PATRIC" id="fig|1429439.4.peg.7635"/>
<accession>W4LFI6</accession>
<dbReference type="FunFam" id="2.60.40.650:FF:000004">
    <property type="entry name" value="Sulfite oxidase, putative"/>
    <property type="match status" value="1"/>
</dbReference>
<evidence type="ECO:0000313" key="8">
    <source>
        <dbReference type="Proteomes" id="UP000019140"/>
    </source>
</evidence>
<dbReference type="CDD" id="cd02113">
    <property type="entry name" value="bact_SoxC_Moco"/>
    <property type="match status" value="1"/>
</dbReference>